<dbReference type="InterPro" id="IPR013103">
    <property type="entry name" value="RVT_2"/>
</dbReference>
<evidence type="ECO:0000313" key="3">
    <source>
        <dbReference type="Proteomes" id="UP000765509"/>
    </source>
</evidence>
<dbReference type="Pfam" id="PF07727">
    <property type="entry name" value="RVT_2"/>
    <property type="match status" value="1"/>
</dbReference>
<protein>
    <recommendedName>
        <fullName evidence="1">Reverse transcriptase Ty1/copia-type domain-containing protein</fullName>
    </recommendedName>
</protein>
<proteinExistence type="predicted"/>
<feature type="domain" description="Reverse transcriptase Ty1/copia-type" evidence="1">
    <location>
        <begin position="85"/>
        <end position="159"/>
    </location>
</feature>
<dbReference type="EMBL" id="AVOT02128475">
    <property type="protein sequence ID" value="MBW0587853.1"/>
    <property type="molecule type" value="Genomic_DNA"/>
</dbReference>
<dbReference type="Proteomes" id="UP000765509">
    <property type="component" value="Unassembled WGS sequence"/>
</dbReference>
<keyword evidence="3" id="KW-1185">Reference proteome</keyword>
<evidence type="ECO:0000259" key="1">
    <source>
        <dbReference type="Pfam" id="PF07727"/>
    </source>
</evidence>
<dbReference type="OrthoDB" id="3344688at2759"/>
<dbReference type="AlphaFoldDB" id="A0A9Q3Q730"/>
<comment type="caution">
    <text evidence="2">The sequence shown here is derived from an EMBL/GenBank/DDBJ whole genome shotgun (WGS) entry which is preliminary data.</text>
</comment>
<reference evidence="2" key="1">
    <citation type="submission" date="2021-03" db="EMBL/GenBank/DDBJ databases">
        <title>Draft genome sequence of rust myrtle Austropuccinia psidii MF-1, a brazilian biotype.</title>
        <authorList>
            <person name="Quecine M.C."/>
            <person name="Pachon D.M.R."/>
            <person name="Bonatelli M.L."/>
            <person name="Correr F.H."/>
            <person name="Franceschini L.M."/>
            <person name="Leite T.F."/>
            <person name="Margarido G.R.A."/>
            <person name="Almeida C.A."/>
            <person name="Ferrarezi J.A."/>
            <person name="Labate C.A."/>
        </authorList>
    </citation>
    <scope>NUCLEOTIDE SEQUENCE</scope>
    <source>
        <strain evidence="2">MF-1</strain>
    </source>
</reference>
<name>A0A9Q3Q730_9BASI</name>
<gene>
    <name evidence="2" type="ORF">O181_127568</name>
</gene>
<organism evidence="2 3">
    <name type="scientific">Austropuccinia psidii MF-1</name>
    <dbReference type="NCBI Taxonomy" id="1389203"/>
    <lineage>
        <taxon>Eukaryota</taxon>
        <taxon>Fungi</taxon>
        <taxon>Dikarya</taxon>
        <taxon>Basidiomycota</taxon>
        <taxon>Pucciniomycotina</taxon>
        <taxon>Pucciniomycetes</taxon>
        <taxon>Pucciniales</taxon>
        <taxon>Sphaerophragmiaceae</taxon>
        <taxon>Austropuccinia</taxon>
    </lineage>
</organism>
<accession>A0A9Q3Q730</accession>
<evidence type="ECO:0000313" key="2">
    <source>
        <dbReference type="EMBL" id="MBW0587853.1"/>
    </source>
</evidence>
<sequence>MSGMGHPSLISCDLEASNILPYARRPKVFISSFDNTPCTHKGAINLVNKEELINSISKETACMRKLGVWDSFDLDPIFKLFGNITEYKDQLCAQVFTHSVRVYFGKTYSPTGLLNFLCTLILFSSAKCLEFNQMDIKSAFLNSPLAKTVYLEIPQGLSTNWRKLLL</sequence>